<dbReference type="SUPFAM" id="SSF53756">
    <property type="entry name" value="UDP-Glycosyltransferase/glycogen phosphorylase"/>
    <property type="match status" value="1"/>
</dbReference>
<comment type="caution">
    <text evidence="4">The sequence shown here is derived from an EMBL/GenBank/DDBJ whole genome shotgun (WGS) entry which is preliminary data.</text>
</comment>
<dbReference type="EMBL" id="LTDF01000016">
    <property type="protein sequence ID" value="KXT55422.1"/>
    <property type="molecule type" value="Genomic_DNA"/>
</dbReference>
<evidence type="ECO:0000256" key="1">
    <source>
        <dbReference type="ARBA" id="ARBA00022679"/>
    </source>
</evidence>
<dbReference type="GO" id="GO:0016757">
    <property type="term" value="F:glycosyltransferase activity"/>
    <property type="evidence" value="ECO:0007669"/>
    <property type="project" value="InterPro"/>
</dbReference>
<dbReference type="PANTHER" id="PTHR46401:SF2">
    <property type="entry name" value="GLYCOSYLTRANSFERASE WBBK-RELATED"/>
    <property type="match status" value="1"/>
</dbReference>
<feature type="domain" description="Glycosyl transferase family 1" evidence="2">
    <location>
        <begin position="198"/>
        <end position="363"/>
    </location>
</feature>
<dbReference type="PATRIC" id="fig|329854.7.peg.162"/>
<dbReference type="PANTHER" id="PTHR46401">
    <property type="entry name" value="GLYCOSYLTRANSFERASE WBBK-RELATED"/>
    <property type="match status" value="1"/>
</dbReference>
<dbReference type="Proteomes" id="UP000070319">
    <property type="component" value="Unassembled WGS sequence"/>
</dbReference>
<dbReference type="Pfam" id="PF13579">
    <property type="entry name" value="Glyco_trans_4_4"/>
    <property type="match status" value="1"/>
</dbReference>
<dbReference type="Pfam" id="PF00534">
    <property type="entry name" value="Glycos_transf_1"/>
    <property type="match status" value="1"/>
</dbReference>
<dbReference type="AlphaFoldDB" id="A0A139LVH0"/>
<evidence type="ECO:0000259" key="3">
    <source>
        <dbReference type="Pfam" id="PF13579"/>
    </source>
</evidence>
<sequence>MNILHTVSSLGKKSYGLGQISMSLASTQSKLNLDVNVLSVDNSEEELLWSSTKYNFPLEKIRNIQCSYSQILNKSKKNDFIYSLKDLSHIDIVHQHSLWGKHSLLLSEFRSRQIPYIVAPHGTLSPYALRNGLSSRIKKKIALNLYENENLKKCSCLHATSEQEVEDFRQFGLRAPIAYIKNGISEAELSLTGNGFRFKEKYNIDKNKRVLLYLSRITPKKGLDMLLSALNNLRALFNNWLLVIAGNDGNKYVKEVFQMIKDFQLQDKVVVIEPQFDQNKLDIFSAADFFILPSYSEGAPMVILDSLSYGVPVITTKSSSWKDLENFSCGYWADINLQSIELALKNMLDLSTDELKMMSRNSKRLIEMKYTWEIIAQDTLCLYNWLLDKGEKPGFIITD</sequence>
<evidence type="ECO:0000313" key="4">
    <source>
        <dbReference type="EMBL" id="KXT55422.1"/>
    </source>
</evidence>
<name>A0A139LVH0_9BACE</name>
<keyword evidence="1 4" id="KW-0808">Transferase</keyword>
<reference evidence="4 5" key="1">
    <citation type="submission" date="2016-02" db="EMBL/GenBank/DDBJ databases">
        <authorList>
            <person name="Wen L."/>
            <person name="He K."/>
            <person name="Yang H."/>
        </authorList>
    </citation>
    <scope>NUCLEOTIDE SEQUENCE [LARGE SCALE GENOMIC DNA]</scope>
    <source>
        <strain evidence="4 5">KLE1704</strain>
    </source>
</reference>
<gene>
    <name evidence="4" type="ORF">HMPREF2531_00157</name>
</gene>
<protein>
    <submittedName>
        <fullName evidence="4">Glycosyltransferase, group 1 family protein</fullName>
    </submittedName>
</protein>
<accession>A0A139LVH0</accession>
<dbReference type="Gene3D" id="3.40.50.2000">
    <property type="entry name" value="Glycogen Phosphorylase B"/>
    <property type="match status" value="2"/>
</dbReference>
<evidence type="ECO:0000259" key="2">
    <source>
        <dbReference type="Pfam" id="PF00534"/>
    </source>
</evidence>
<dbReference type="InterPro" id="IPR028098">
    <property type="entry name" value="Glyco_trans_4-like_N"/>
</dbReference>
<dbReference type="GO" id="GO:0009103">
    <property type="term" value="P:lipopolysaccharide biosynthetic process"/>
    <property type="evidence" value="ECO:0007669"/>
    <property type="project" value="TreeGrafter"/>
</dbReference>
<dbReference type="RefSeq" id="WP_007213776.1">
    <property type="nucleotide sequence ID" value="NZ_KQ968655.1"/>
</dbReference>
<dbReference type="InterPro" id="IPR001296">
    <property type="entry name" value="Glyco_trans_1"/>
</dbReference>
<evidence type="ECO:0000313" key="5">
    <source>
        <dbReference type="Proteomes" id="UP000070319"/>
    </source>
</evidence>
<feature type="domain" description="Glycosyltransferase subfamily 4-like N-terminal" evidence="3">
    <location>
        <begin position="90"/>
        <end position="183"/>
    </location>
</feature>
<organism evidence="4">
    <name type="scientific">Bacteroides intestinalis</name>
    <dbReference type="NCBI Taxonomy" id="329854"/>
    <lineage>
        <taxon>Bacteria</taxon>
        <taxon>Pseudomonadati</taxon>
        <taxon>Bacteroidota</taxon>
        <taxon>Bacteroidia</taxon>
        <taxon>Bacteroidales</taxon>
        <taxon>Bacteroidaceae</taxon>
        <taxon>Bacteroides</taxon>
    </lineage>
</organism>
<proteinExistence type="predicted"/>